<keyword evidence="2" id="KW-1185">Reference proteome</keyword>
<dbReference type="RefSeq" id="WP_106749125.1">
    <property type="nucleotide sequence ID" value="NZ_CP027668.1"/>
</dbReference>
<dbReference type="EMBL" id="CP027668">
    <property type="protein sequence ID" value="AVO45784.1"/>
    <property type="molecule type" value="Genomic_DNA"/>
</dbReference>
<proteinExistence type="predicted"/>
<dbReference type="OrthoDB" id="7872350at2"/>
<dbReference type="Proteomes" id="UP000237889">
    <property type="component" value="Chromosome"/>
</dbReference>
<accession>A0A2S0NC70</accession>
<dbReference type="Pfam" id="PF06698">
    <property type="entry name" value="DUF1192"/>
    <property type="match status" value="1"/>
</dbReference>
<name>A0A2S0NC70_9HYPH</name>
<reference evidence="1 2" key="1">
    <citation type="submission" date="2018-03" db="EMBL/GenBank/DDBJ databases">
        <title>Genome sequencing of Phreatobacter sp.</title>
        <authorList>
            <person name="Kim S.-J."/>
            <person name="Heo J."/>
            <person name="Kwon S.-W."/>
        </authorList>
    </citation>
    <scope>NUCLEOTIDE SEQUENCE [LARGE SCALE GENOMIC DNA]</scope>
    <source>
        <strain evidence="1 2">S-12</strain>
    </source>
</reference>
<dbReference type="InterPro" id="IPR009579">
    <property type="entry name" value="DUF1192"/>
</dbReference>
<organism evidence="1 2">
    <name type="scientific">Phreatobacter cathodiphilus</name>
    <dbReference type="NCBI Taxonomy" id="1868589"/>
    <lineage>
        <taxon>Bacteria</taxon>
        <taxon>Pseudomonadati</taxon>
        <taxon>Pseudomonadota</taxon>
        <taxon>Alphaproteobacteria</taxon>
        <taxon>Hyphomicrobiales</taxon>
        <taxon>Phreatobacteraceae</taxon>
        <taxon>Phreatobacter</taxon>
    </lineage>
</organism>
<sequence length="63" mass="6933">MFDDDLKPRPKPPAHVLGQDLSALSVHELAERIALLKIEIARLEMDMGVKEASKSAAASVFKF</sequence>
<evidence type="ECO:0000313" key="2">
    <source>
        <dbReference type="Proteomes" id="UP000237889"/>
    </source>
</evidence>
<gene>
    <name evidence="1" type="ORF">C6569_12300</name>
</gene>
<dbReference type="AlphaFoldDB" id="A0A2S0NC70"/>
<protein>
    <submittedName>
        <fullName evidence="1">DUF1192 domain-containing protein</fullName>
    </submittedName>
</protein>
<dbReference type="KEGG" id="phr:C6569_12300"/>
<evidence type="ECO:0000313" key="1">
    <source>
        <dbReference type="EMBL" id="AVO45784.1"/>
    </source>
</evidence>